<evidence type="ECO:0000256" key="8">
    <source>
        <dbReference type="ARBA" id="ARBA00038290"/>
    </source>
</evidence>
<keyword evidence="6" id="KW-0539">Nucleus</keyword>
<dbReference type="GO" id="GO:0006400">
    <property type="term" value="P:tRNA modification"/>
    <property type="evidence" value="ECO:0007669"/>
    <property type="project" value="TreeGrafter"/>
</dbReference>
<dbReference type="EC" id="2.5.1.25" evidence="2"/>
<evidence type="ECO:0000256" key="9">
    <source>
        <dbReference type="ARBA" id="ARBA00039242"/>
    </source>
</evidence>
<comment type="caution">
    <text evidence="13">The sequence shown here is derived from an EMBL/GenBank/DDBJ whole genome shotgun (WGS) entry which is preliminary data.</text>
</comment>
<evidence type="ECO:0000256" key="4">
    <source>
        <dbReference type="ARBA" id="ARBA00022691"/>
    </source>
</evidence>
<evidence type="ECO:0000256" key="6">
    <source>
        <dbReference type="ARBA" id="ARBA00023242"/>
    </source>
</evidence>
<accession>A0AAN8Q7U5</accession>
<name>A0AAN8Q7U5_PATCE</name>
<evidence type="ECO:0000256" key="7">
    <source>
        <dbReference type="ARBA" id="ARBA00037050"/>
    </source>
</evidence>
<sequence>MEENPFPSLRISDFSILNTANGRSECSKCGRSRKFYCYTCFVPVQSLINHIPKVKLPIKIDIIKHPSECDGKSTSPHAAVLAPDDVTLYEYPCIPDYNPQTTILIFPGPSAVSLNSLVLNRDRDIPEISLITDGCDSKLERNIDSANDGKSKTHKDKILETLDSEQGTDVKYDGHILSTENLVKIGTKRCHESNEISEGHKSQIGESGLKQPKLLHIPIFDKVIFIDSTWNQTSTIANDERLKDITRVELKSRKTKFWRNHDGNPEEYLSTIEALYYFVCDYHNLCLPSEYDGQYDNLLFFFCFMYDKIRQSNHGGKHLKAYKKRQKTS</sequence>
<protein>
    <recommendedName>
        <fullName evidence="9">tRNA-uridine aminocarboxypropyltransferase 1</fullName>
        <ecNumber evidence="2">2.5.1.25</ecNumber>
    </recommendedName>
    <alternativeName>
        <fullName evidence="10">DTW domain-containing protein 1</fullName>
    </alternativeName>
</protein>
<reference evidence="13 14" key="1">
    <citation type="submission" date="2024-01" db="EMBL/GenBank/DDBJ databases">
        <title>The genome of the rayed Mediterranean limpet Patella caerulea (Linnaeus, 1758).</title>
        <authorList>
            <person name="Anh-Thu Weber A."/>
            <person name="Halstead-Nussloch G."/>
        </authorList>
    </citation>
    <scope>NUCLEOTIDE SEQUENCE [LARGE SCALE GENOMIC DNA]</scope>
    <source>
        <strain evidence="13">AATW-2023a</strain>
        <tissue evidence="13">Whole specimen</tissue>
    </source>
</reference>
<dbReference type="EMBL" id="JAZGQO010000001">
    <property type="protein sequence ID" value="KAK6195793.1"/>
    <property type="molecule type" value="Genomic_DNA"/>
</dbReference>
<dbReference type="InterPro" id="IPR051521">
    <property type="entry name" value="tRNA_Mod/Golgi_Maint"/>
</dbReference>
<evidence type="ECO:0000313" key="13">
    <source>
        <dbReference type="EMBL" id="KAK6195793.1"/>
    </source>
</evidence>
<organism evidence="13 14">
    <name type="scientific">Patella caerulea</name>
    <name type="common">Rayed Mediterranean limpet</name>
    <dbReference type="NCBI Taxonomy" id="87958"/>
    <lineage>
        <taxon>Eukaryota</taxon>
        <taxon>Metazoa</taxon>
        <taxon>Spiralia</taxon>
        <taxon>Lophotrochozoa</taxon>
        <taxon>Mollusca</taxon>
        <taxon>Gastropoda</taxon>
        <taxon>Patellogastropoda</taxon>
        <taxon>Patelloidea</taxon>
        <taxon>Patellidae</taxon>
        <taxon>Patella</taxon>
    </lineage>
</organism>
<keyword evidence="14" id="KW-1185">Reference proteome</keyword>
<evidence type="ECO:0000256" key="2">
    <source>
        <dbReference type="ARBA" id="ARBA00012386"/>
    </source>
</evidence>
<comment type="subcellular location">
    <subcellularLocation>
        <location evidence="1">Nucleus</location>
    </subcellularLocation>
</comment>
<keyword evidence="5" id="KW-0819">tRNA processing</keyword>
<dbReference type="InterPro" id="IPR005636">
    <property type="entry name" value="DTW"/>
</dbReference>
<dbReference type="PANTHER" id="PTHR15627">
    <property type="entry name" value="NATURAL KILLER CELL-SPECIFIC ANTIGEN KLIP1"/>
    <property type="match status" value="1"/>
</dbReference>
<comment type="similarity">
    <text evidence="8">Belongs to the TDD superfamily. DTWD1 family.</text>
</comment>
<dbReference type="Pfam" id="PF03942">
    <property type="entry name" value="DTW"/>
    <property type="match status" value="1"/>
</dbReference>
<evidence type="ECO:0000256" key="5">
    <source>
        <dbReference type="ARBA" id="ARBA00022694"/>
    </source>
</evidence>
<comment type="function">
    <text evidence="7">Catalyzes the formation of 3-(3-amino-3-carboxypropyl)uridine (acp3U) at position 20 in the D-loop of several cytoplasmic tRNAs (acp3U(20)).</text>
</comment>
<dbReference type="AlphaFoldDB" id="A0AAN8Q7U5"/>
<evidence type="ECO:0000313" key="14">
    <source>
        <dbReference type="Proteomes" id="UP001347796"/>
    </source>
</evidence>
<feature type="domain" description="DTW" evidence="12">
    <location>
        <begin position="33"/>
        <end position="314"/>
    </location>
</feature>
<evidence type="ECO:0000256" key="3">
    <source>
        <dbReference type="ARBA" id="ARBA00022679"/>
    </source>
</evidence>
<proteinExistence type="inferred from homology"/>
<evidence type="ECO:0000256" key="11">
    <source>
        <dbReference type="ARBA" id="ARBA00048718"/>
    </source>
</evidence>
<gene>
    <name evidence="13" type="ORF">SNE40_001148</name>
</gene>
<comment type="catalytic activity">
    <reaction evidence="11">
        <text>a uridine in tRNA + S-adenosyl-L-methionine = a 3-[(3S)-3-amino-3-carboxypropyl]uridine in tRNA + S-methyl-5'-thioadenosine + H(+)</text>
        <dbReference type="Rhea" id="RHEA:62432"/>
        <dbReference type="Rhea" id="RHEA-COMP:13339"/>
        <dbReference type="Rhea" id="RHEA-COMP:16092"/>
        <dbReference type="ChEBI" id="CHEBI:15378"/>
        <dbReference type="ChEBI" id="CHEBI:17509"/>
        <dbReference type="ChEBI" id="CHEBI:59789"/>
        <dbReference type="ChEBI" id="CHEBI:65315"/>
        <dbReference type="ChEBI" id="CHEBI:82930"/>
        <dbReference type="EC" id="2.5.1.25"/>
    </reaction>
</comment>
<evidence type="ECO:0000256" key="10">
    <source>
        <dbReference type="ARBA" id="ARBA00042508"/>
    </source>
</evidence>
<evidence type="ECO:0000259" key="12">
    <source>
        <dbReference type="SMART" id="SM01144"/>
    </source>
</evidence>
<dbReference type="GO" id="GO:0005634">
    <property type="term" value="C:nucleus"/>
    <property type="evidence" value="ECO:0007669"/>
    <property type="project" value="UniProtKB-SubCell"/>
</dbReference>
<evidence type="ECO:0000256" key="1">
    <source>
        <dbReference type="ARBA" id="ARBA00004123"/>
    </source>
</evidence>
<keyword evidence="3" id="KW-0808">Transferase</keyword>
<dbReference type="Proteomes" id="UP001347796">
    <property type="component" value="Unassembled WGS sequence"/>
</dbReference>
<keyword evidence="4" id="KW-0949">S-adenosyl-L-methionine</keyword>
<dbReference type="GO" id="GO:0016432">
    <property type="term" value="F:tRNA-uridine aminocarboxypropyltransferase activity"/>
    <property type="evidence" value="ECO:0007669"/>
    <property type="project" value="UniProtKB-EC"/>
</dbReference>
<dbReference type="PANTHER" id="PTHR15627:SF8">
    <property type="entry name" value="TRNA-URIDINE AMINOCARBOXYPROPYLTRANSFERASE 1"/>
    <property type="match status" value="1"/>
</dbReference>
<dbReference type="SMART" id="SM01144">
    <property type="entry name" value="DTW"/>
    <property type="match status" value="1"/>
</dbReference>